<reference evidence="2" key="2">
    <citation type="submission" date="2015-01" db="EMBL/GenBank/DDBJ databases">
        <title>Evolutionary Origins and Diversification of the Mycorrhizal Mutualists.</title>
        <authorList>
            <consortium name="DOE Joint Genome Institute"/>
            <consortium name="Mycorrhizal Genomics Consortium"/>
            <person name="Kohler A."/>
            <person name="Kuo A."/>
            <person name="Nagy L.G."/>
            <person name="Floudas D."/>
            <person name="Copeland A."/>
            <person name="Barry K.W."/>
            <person name="Cichocki N."/>
            <person name="Veneault-Fourrey C."/>
            <person name="LaButti K."/>
            <person name="Lindquist E.A."/>
            <person name="Lipzen A."/>
            <person name="Lundell T."/>
            <person name="Morin E."/>
            <person name="Murat C."/>
            <person name="Riley R."/>
            <person name="Ohm R."/>
            <person name="Sun H."/>
            <person name="Tunlid A."/>
            <person name="Henrissat B."/>
            <person name="Grigoriev I.V."/>
            <person name="Hibbett D.S."/>
            <person name="Martin F."/>
        </authorList>
    </citation>
    <scope>NUCLEOTIDE SEQUENCE [LARGE SCALE GENOMIC DNA]</scope>
    <source>
        <strain evidence="2">Foug A</strain>
    </source>
</reference>
<dbReference type="AlphaFoldDB" id="A0A0C3EJB2"/>
<dbReference type="Proteomes" id="UP000053989">
    <property type="component" value="Unassembled WGS sequence"/>
</dbReference>
<accession>A0A0C3EJB2</accession>
<reference evidence="1 2" key="1">
    <citation type="submission" date="2014-04" db="EMBL/GenBank/DDBJ databases">
        <authorList>
            <consortium name="DOE Joint Genome Institute"/>
            <person name="Kuo A."/>
            <person name="Kohler A."/>
            <person name="Nagy L.G."/>
            <person name="Floudas D."/>
            <person name="Copeland A."/>
            <person name="Barry K.W."/>
            <person name="Cichocki N."/>
            <person name="Veneault-Fourrey C."/>
            <person name="LaButti K."/>
            <person name="Lindquist E.A."/>
            <person name="Lipzen A."/>
            <person name="Lundell T."/>
            <person name="Morin E."/>
            <person name="Murat C."/>
            <person name="Sun H."/>
            <person name="Tunlid A."/>
            <person name="Henrissat B."/>
            <person name="Grigoriev I.V."/>
            <person name="Hibbett D.S."/>
            <person name="Martin F."/>
            <person name="Nordberg H.P."/>
            <person name="Cantor M.N."/>
            <person name="Hua S.X."/>
        </authorList>
    </citation>
    <scope>NUCLEOTIDE SEQUENCE [LARGE SCALE GENOMIC DNA]</scope>
    <source>
        <strain evidence="1 2">Foug A</strain>
    </source>
</reference>
<evidence type="ECO:0000313" key="1">
    <source>
        <dbReference type="EMBL" id="KIM68016.1"/>
    </source>
</evidence>
<keyword evidence="2" id="KW-1185">Reference proteome</keyword>
<dbReference type="EMBL" id="KN822010">
    <property type="protein sequence ID" value="KIM68016.1"/>
    <property type="molecule type" value="Genomic_DNA"/>
</dbReference>
<proteinExistence type="predicted"/>
<dbReference type="InParanoid" id="A0A0C3EJB2"/>
<sequence>MSAGLSPIWCPEKATRFDTAKHVFSNATGVSPLLMSSGEHAPGVRQGLLWLPRSAKTLFCLLLLLSVPLGFVVDSGRFLAQLAERGCSVGIGHVLLEHVMRDRRACGLSTHRHGLGIVLGGAS</sequence>
<evidence type="ECO:0000313" key="2">
    <source>
        <dbReference type="Proteomes" id="UP000053989"/>
    </source>
</evidence>
<protein>
    <submittedName>
        <fullName evidence="1">Uncharacterized protein</fullName>
    </submittedName>
</protein>
<dbReference type="HOGENOM" id="CLU_2016577_0_0_1"/>
<organism evidence="1 2">
    <name type="scientific">Scleroderma citrinum Foug A</name>
    <dbReference type="NCBI Taxonomy" id="1036808"/>
    <lineage>
        <taxon>Eukaryota</taxon>
        <taxon>Fungi</taxon>
        <taxon>Dikarya</taxon>
        <taxon>Basidiomycota</taxon>
        <taxon>Agaricomycotina</taxon>
        <taxon>Agaricomycetes</taxon>
        <taxon>Agaricomycetidae</taxon>
        <taxon>Boletales</taxon>
        <taxon>Sclerodermatineae</taxon>
        <taxon>Sclerodermataceae</taxon>
        <taxon>Scleroderma</taxon>
    </lineage>
</organism>
<gene>
    <name evidence="1" type="ORF">SCLCIDRAFT_997947</name>
</gene>
<name>A0A0C3EJB2_9AGAM</name>